<reference evidence="3 4" key="1">
    <citation type="submission" date="2024-06" db="EMBL/GenBank/DDBJ databases">
        <title>Sorghum-associated microbial communities from plants grown in Nebraska, USA.</title>
        <authorList>
            <person name="Schachtman D."/>
        </authorList>
    </citation>
    <scope>NUCLEOTIDE SEQUENCE [LARGE SCALE GENOMIC DNA]</scope>
    <source>
        <strain evidence="3 4">1757</strain>
    </source>
</reference>
<feature type="signal peptide" evidence="2">
    <location>
        <begin position="1"/>
        <end position="22"/>
    </location>
</feature>
<dbReference type="EMBL" id="JBEPSD010000004">
    <property type="protein sequence ID" value="MET4570990.1"/>
    <property type="molecule type" value="Genomic_DNA"/>
</dbReference>
<organism evidence="3 4">
    <name type="scientific">Rhodanobacter soli</name>
    <dbReference type="NCBI Taxonomy" id="590609"/>
    <lineage>
        <taxon>Bacteria</taxon>
        <taxon>Pseudomonadati</taxon>
        <taxon>Pseudomonadota</taxon>
        <taxon>Gammaproteobacteria</taxon>
        <taxon>Lysobacterales</taxon>
        <taxon>Rhodanobacteraceae</taxon>
        <taxon>Rhodanobacter</taxon>
    </lineage>
</organism>
<keyword evidence="4" id="KW-1185">Reference proteome</keyword>
<gene>
    <name evidence="3" type="ORF">ABIE04_003372</name>
</gene>
<keyword evidence="1" id="KW-0472">Membrane</keyword>
<keyword evidence="1" id="KW-0812">Transmembrane</keyword>
<dbReference type="Pfam" id="PF09935">
    <property type="entry name" value="DUF2167"/>
    <property type="match status" value="1"/>
</dbReference>
<dbReference type="Proteomes" id="UP001549251">
    <property type="component" value="Unassembled WGS sequence"/>
</dbReference>
<proteinExistence type="predicted"/>
<keyword evidence="1" id="KW-1133">Transmembrane helix</keyword>
<dbReference type="PROSITE" id="PS51257">
    <property type="entry name" value="PROKAR_LIPOPROTEIN"/>
    <property type="match status" value="1"/>
</dbReference>
<name>A0ABV2Q113_9GAMM</name>
<evidence type="ECO:0000313" key="4">
    <source>
        <dbReference type="Proteomes" id="UP001549251"/>
    </source>
</evidence>
<feature type="transmembrane region" description="Helical" evidence="1">
    <location>
        <begin position="244"/>
        <end position="270"/>
    </location>
</feature>
<comment type="caution">
    <text evidence="3">The sequence shown here is derived from an EMBL/GenBank/DDBJ whole genome shotgun (WGS) entry which is preliminary data.</text>
</comment>
<dbReference type="InterPro" id="IPR018682">
    <property type="entry name" value="DUF2167_membr"/>
</dbReference>
<evidence type="ECO:0000313" key="3">
    <source>
        <dbReference type="EMBL" id="MET4570990.1"/>
    </source>
</evidence>
<evidence type="ECO:0000256" key="2">
    <source>
        <dbReference type="SAM" id="SignalP"/>
    </source>
</evidence>
<protein>
    <submittedName>
        <fullName evidence="3">Membrane-anchored protein</fullName>
    </submittedName>
</protein>
<dbReference type="RefSeq" id="WP_354552880.1">
    <property type="nucleotide sequence ID" value="NZ_JBEPSD010000004.1"/>
</dbReference>
<keyword evidence="2" id="KW-0732">Signal</keyword>
<accession>A0ABV2Q113</accession>
<sequence>MKRLFPVLAALLAACLCAPVTAQDNPIEALPWQKGPTTVQLGTHASLQVPEGYAFLDAKGTKALNLLMENPSGDGDDYALVDNGGDWVAYFSYADTGYIKDDEQIDADDILDSIRRGTEQSNTERRSRGWEELRILGWSAKPEYDIQLKSLAWSILAETVGTQQKVVNYNTRLLGRYGVMEVVVATAPDKLGHAVESFKSAVPGFQFSPGETYGEYQPGDHVAAYGLAALITGGAAAVAAKKGFFAVIGGFLAATWKFLLIGLAAMGTWFKSLFQKKR</sequence>
<evidence type="ECO:0000256" key="1">
    <source>
        <dbReference type="SAM" id="Phobius"/>
    </source>
</evidence>
<feature type="chain" id="PRO_5047418760" evidence="2">
    <location>
        <begin position="23"/>
        <end position="278"/>
    </location>
</feature>